<dbReference type="PANTHER" id="PTHR34571">
    <property type="entry name" value="(S)-UREIDOGLYCINE AMINOHYDROLASE"/>
    <property type="match status" value="1"/>
</dbReference>
<dbReference type="EMBL" id="AP019514">
    <property type="protein sequence ID" value="BBI63846.1"/>
    <property type="molecule type" value="Genomic_DNA"/>
</dbReference>
<dbReference type="InterPro" id="IPR011051">
    <property type="entry name" value="RmlC_Cupin_sf"/>
</dbReference>
<proteinExistence type="predicted"/>
<gene>
    <name evidence="2" type="ORF">HSBAA_51520</name>
</gene>
<dbReference type="Proteomes" id="UP000320231">
    <property type="component" value="Chromosome"/>
</dbReference>
<dbReference type="KEGG" id="hsr:HSBAA_51520"/>
<dbReference type="InterPro" id="IPR017627">
    <property type="entry name" value="UGHY"/>
</dbReference>
<dbReference type="PANTHER" id="PTHR34571:SF1">
    <property type="entry name" value="(S)-UREIDOGLYCINE AMINOHYDROLASE"/>
    <property type="match status" value="1"/>
</dbReference>
<dbReference type="CDD" id="cd02212">
    <property type="entry name" value="cupin_UGlyAH_C"/>
    <property type="match status" value="1"/>
</dbReference>
<dbReference type="AlphaFoldDB" id="A0A455UC93"/>
<dbReference type="GO" id="GO:0071522">
    <property type="term" value="F:ureidoglycine aminohydrolase activity"/>
    <property type="evidence" value="ECO:0007669"/>
    <property type="project" value="InterPro"/>
</dbReference>
<dbReference type="InterPro" id="IPR014710">
    <property type="entry name" value="RmlC-like_jellyroll"/>
</dbReference>
<accession>A0A455UC93</accession>
<dbReference type="SUPFAM" id="SSF51182">
    <property type="entry name" value="RmlC-like cupins"/>
    <property type="match status" value="1"/>
</dbReference>
<protein>
    <recommendedName>
        <fullName evidence="1">Cupin type-2 domain-containing protein</fullName>
    </recommendedName>
</protein>
<dbReference type="InterPro" id="IPR044697">
    <property type="entry name" value="UGlyAH_cupin_C"/>
</dbReference>
<dbReference type="Pfam" id="PF07883">
    <property type="entry name" value="Cupin_2"/>
    <property type="match status" value="1"/>
</dbReference>
<dbReference type="InterPro" id="IPR013096">
    <property type="entry name" value="Cupin_2"/>
</dbReference>
<reference evidence="2 3" key="1">
    <citation type="journal article" date="2019" name="Microbiol. Resour. Announc.">
        <title>Complete Genome Sequence of Halomonas sulfidaeris Strain Esulfide1 Isolated from a Metal Sulfide Rock at a Depth of 2,200 Meters, Obtained Using Nanopore Sequencing.</title>
        <authorList>
            <person name="Saito M."/>
            <person name="Nishigata A."/>
            <person name="Galipon J."/>
            <person name="Arakawa K."/>
        </authorList>
    </citation>
    <scope>NUCLEOTIDE SEQUENCE [LARGE SCALE GENOMIC DNA]</scope>
    <source>
        <strain evidence="2 3">ATCC BAA-803</strain>
    </source>
</reference>
<evidence type="ECO:0000259" key="1">
    <source>
        <dbReference type="Pfam" id="PF07883"/>
    </source>
</evidence>
<organism evidence="2 3">
    <name type="scientific">Vreelandella sulfidaeris</name>
    <dbReference type="NCBI Taxonomy" id="115553"/>
    <lineage>
        <taxon>Bacteria</taxon>
        <taxon>Pseudomonadati</taxon>
        <taxon>Pseudomonadota</taxon>
        <taxon>Gammaproteobacteria</taxon>
        <taxon>Oceanospirillales</taxon>
        <taxon>Halomonadaceae</taxon>
        <taxon>Vreelandella</taxon>
    </lineage>
</organism>
<dbReference type="Gene3D" id="2.60.120.10">
    <property type="entry name" value="Jelly Rolls"/>
    <property type="match status" value="1"/>
</dbReference>
<name>A0A455UC93_9GAMM</name>
<sequence>MEHGLYVLEGKAVYHLNQNWVEVEAGDFMWLRAFCPQACYAAGPGPFRYLLYKDVNRHASLKLSSR</sequence>
<feature type="domain" description="Cupin type-2" evidence="1">
    <location>
        <begin position="3"/>
        <end position="50"/>
    </location>
</feature>
<evidence type="ECO:0000313" key="3">
    <source>
        <dbReference type="Proteomes" id="UP000320231"/>
    </source>
</evidence>
<evidence type="ECO:0000313" key="2">
    <source>
        <dbReference type="EMBL" id="BBI63846.1"/>
    </source>
</evidence>